<comment type="caution">
    <text evidence="6">The sequence shown here is derived from an EMBL/GenBank/DDBJ whole genome shotgun (WGS) entry which is preliminary data.</text>
</comment>
<accession>A0A1X3FDR6</accession>
<dbReference type="Gene3D" id="3.40.190.10">
    <property type="entry name" value="Periplasmic binding protein-like II"/>
    <property type="match status" value="2"/>
</dbReference>
<dbReference type="EMBL" id="NAFI01000186">
    <property type="protein sequence ID" value="OSJ03700.1"/>
    <property type="molecule type" value="Genomic_DNA"/>
</dbReference>
<dbReference type="Pfam" id="PF09084">
    <property type="entry name" value="NMT1"/>
    <property type="match status" value="1"/>
</dbReference>
<dbReference type="SUPFAM" id="SSF53850">
    <property type="entry name" value="Periplasmic binding protein-like II"/>
    <property type="match status" value="1"/>
</dbReference>
<organism evidence="6 7">
    <name type="scientific">Bradyrhizobium canariense</name>
    <dbReference type="NCBI Taxonomy" id="255045"/>
    <lineage>
        <taxon>Bacteria</taxon>
        <taxon>Pseudomonadati</taxon>
        <taxon>Pseudomonadota</taxon>
        <taxon>Alphaproteobacteria</taxon>
        <taxon>Hyphomicrobiales</taxon>
        <taxon>Nitrobacteraceae</taxon>
        <taxon>Bradyrhizobium</taxon>
    </lineage>
</organism>
<keyword evidence="3 4" id="KW-0732">Signal</keyword>
<feature type="chain" id="PRO_5011905782" description="SsuA/THI5-like domain-containing protein" evidence="4">
    <location>
        <begin position="27"/>
        <end position="345"/>
    </location>
</feature>
<sequence>MMKRLLSTACFVIFCAFVGLINAAKAETNEIRIGWQPAAFFEFFYAQQEKLFEKAGLKPTFVKFTTGPPMLAAMKAGDIDVTFGGMPPFIAGVAEGMDISVFCFLEVGNTSLIMQSSEDITSANQLVGKKIATIFGTSAHWTLMKYLAAERIPLKDVSIVNMGISSLMPAFTNKDVDGVSIYEPWGFKLMSIGGEPFGPFIGASGYEQAAIYWGRREWMANNPQTVKMFLAALDHSARAINANPEVGAEALARYAGMDTADALKVLTLHKHVLVKDMREALEGSSLAFKPKPGETYSGLVRLIKDMADFLYHNGNITHELGYDEITKATAPEYMEAYVSSRSSAK</sequence>
<feature type="domain" description="SsuA/THI5-like" evidence="5">
    <location>
        <begin position="41"/>
        <end position="245"/>
    </location>
</feature>
<gene>
    <name evidence="6" type="ORF">BSZ18_30785</name>
</gene>
<dbReference type="InterPro" id="IPR015168">
    <property type="entry name" value="SsuA/THI5"/>
</dbReference>
<comment type="similarity">
    <text evidence="2">Belongs to the bacterial solute-binding protein SsuA/TauA family.</text>
</comment>
<evidence type="ECO:0000259" key="5">
    <source>
        <dbReference type="Pfam" id="PF09084"/>
    </source>
</evidence>
<dbReference type="Proteomes" id="UP000193553">
    <property type="component" value="Unassembled WGS sequence"/>
</dbReference>
<dbReference type="CDD" id="cd01008">
    <property type="entry name" value="PBP2_NrtA_SsuA_CpmA_like"/>
    <property type="match status" value="1"/>
</dbReference>
<name>A0A1X3FDR6_9BRAD</name>
<proteinExistence type="inferred from homology"/>
<evidence type="ECO:0000313" key="7">
    <source>
        <dbReference type="Proteomes" id="UP000193553"/>
    </source>
</evidence>
<dbReference type="PANTHER" id="PTHR30024:SF47">
    <property type="entry name" value="TAURINE-BINDING PERIPLASMIC PROTEIN"/>
    <property type="match status" value="1"/>
</dbReference>
<evidence type="ECO:0000313" key="6">
    <source>
        <dbReference type="EMBL" id="OSJ03700.1"/>
    </source>
</evidence>
<evidence type="ECO:0000256" key="1">
    <source>
        <dbReference type="ARBA" id="ARBA00004418"/>
    </source>
</evidence>
<reference evidence="6 7" key="1">
    <citation type="submission" date="2017-03" db="EMBL/GenBank/DDBJ databases">
        <title>Whole genome sequences of fourteen strains of Bradyrhizobium canariense and one strain of Bradyrhizobium japonicum isolated from Lupinus (Papilionoideae: Genisteae) species in Algeria.</title>
        <authorList>
            <person name="Crovadore J."/>
            <person name="Chekireb D."/>
            <person name="Brachmann A."/>
            <person name="Chablais R."/>
            <person name="Cochard B."/>
            <person name="Lefort F."/>
        </authorList>
    </citation>
    <scope>NUCLEOTIDE SEQUENCE [LARGE SCALE GENOMIC DNA]</scope>
    <source>
        <strain evidence="6 7">UBMA195</strain>
    </source>
</reference>
<evidence type="ECO:0000256" key="4">
    <source>
        <dbReference type="SAM" id="SignalP"/>
    </source>
</evidence>
<dbReference type="GO" id="GO:0042597">
    <property type="term" value="C:periplasmic space"/>
    <property type="evidence" value="ECO:0007669"/>
    <property type="project" value="UniProtKB-SubCell"/>
</dbReference>
<dbReference type="RefSeq" id="WP_085359271.1">
    <property type="nucleotide sequence ID" value="NZ_NAFD01000193.1"/>
</dbReference>
<dbReference type="PANTHER" id="PTHR30024">
    <property type="entry name" value="ALIPHATIC SULFONATES-BINDING PROTEIN-RELATED"/>
    <property type="match status" value="1"/>
</dbReference>
<protein>
    <recommendedName>
        <fullName evidence="5">SsuA/THI5-like domain-containing protein</fullName>
    </recommendedName>
</protein>
<feature type="signal peptide" evidence="4">
    <location>
        <begin position="1"/>
        <end position="26"/>
    </location>
</feature>
<dbReference type="AlphaFoldDB" id="A0A1X3FDR6"/>
<evidence type="ECO:0000256" key="3">
    <source>
        <dbReference type="ARBA" id="ARBA00022729"/>
    </source>
</evidence>
<evidence type="ECO:0000256" key="2">
    <source>
        <dbReference type="ARBA" id="ARBA00010742"/>
    </source>
</evidence>
<comment type="subcellular location">
    <subcellularLocation>
        <location evidence="1">Periplasm</location>
    </subcellularLocation>
</comment>